<accession>A0A183PFW4</accession>
<proteinExistence type="predicted"/>
<dbReference type="PANTHER" id="PTHR47027">
    <property type="entry name" value="REVERSE TRANSCRIPTASE DOMAIN-CONTAINING PROTEIN"/>
    <property type="match status" value="1"/>
</dbReference>
<name>A0A183PFW4_9TREM</name>
<keyword evidence="3" id="KW-1185">Reference proteome</keyword>
<evidence type="ECO:0000313" key="2">
    <source>
        <dbReference type="EMBL" id="VDP63068.1"/>
    </source>
</evidence>
<feature type="region of interest" description="Disordered" evidence="1">
    <location>
        <begin position="1"/>
        <end position="25"/>
    </location>
</feature>
<protein>
    <submittedName>
        <fullName evidence="2">Uncharacterized protein</fullName>
    </submittedName>
</protein>
<organism evidence="2 3">
    <name type="scientific">Schistosoma mattheei</name>
    <dbReference type="NCBI Taxonomy" id="31246"/>
    <lineage>
        <taxon>Eukaryota</taxon>
        <taxon>Metazoa</taxon>
        <taxon>Spiralia</taxon>
        <taxon>Lophotrochozoa</taxon>
        <taxon>Platyhelminthes</taxon>
        <taxon>Trematoda</taxon>
        <taxon>Digenea</taxon>
        <taxon>Strigeidida</taxon>
        <taxon>Schistosomatoidea</taxon>
        <taxon>Schistosomatidae</taxon>
        <taxon>Schistosoma</taxon>
    </lineage>
</organism>
<reference evidence="2 3" key="1">
    <citation type="submission" date="2018-11" db="EMBL/GenBank/DDBJ databases">
        <authorList>
            <consortium name="Pathogen Informatics"/>
        </authorList>
    </citation>
    <scope>NUCLEOTIDE SEQUENCE [LARGE SCALE GENOMIC DNA]</scope>
    <source>
        <strain>Denwood</strain>
        <strain evidence="3">Zambia</strain>
    </source>
</reference>
<dbReference type="Proteomes" id="UP000269396">
    <property type="component" value="Unassembled WGS sequence"/>
</dbReference>
<dbReference type="EMBL" id="UZAL01033300">
    <property type="protein sequence ID" value="VDP63068.1"/>
    <property type="molecule type" value="Genomic_DNA"/>
</dbReference>
<sequence>MSNKGPDNSDERPECHGWNGHHGTTWTSRKKRKWVLLNRTKGSVDAQLRDQQAGFCKDRSYTDQITTVRIIVEQSTEWDSSLYINFIHYEKAFDSVNTTTSWRPLRQYGVPEIIDIIRNSYDGLNCRLVRSKVQYQARLLTLTHSRSPSDRLGHEDVKI</sequence>
<evidence type="ECO:0000313" key="3">
    <source>
        <dbReference type="Proteomes" id="UP000269396"/>
    </source>
</evidence>
<dbReference type="PANTHER" id="PTHR47027:SF25">
    <property type="entry name" value="REVERSE TRANSCRIPTASE DOMAIN-CONTAINING PROTEIN"/>
    <property type="match status" value="1"/>
</dbReference>
<gene>
    <name evidence="2" type="ORF">SMTD_LOCUS13250</name>
</gene>
<dbReference type="AlphaFoldDB" id="A0A183PFW4"/>
<evidence type="ECO:0000256" key="1">
    <source>
        <dbReference type="SAM" id="MobiDB-lite"/>
    </source>
</evidence>